<dbReference type="Gene3D" id="3.30.420.10">
    <property type="entry name" value="Ribonuclease H-like superfamily/Ribonuclease H"/>
    <property type="match status" value="1"/>
</dbReference>
<dbReference type="OrthoDB" id="1637540at2759"/>
<dbReference type="Proteomes" id="UP000825935">
    <property type="component" value="Chromosome 4"/>
</dbReference>
<protein>
    <submittedName>
        <fullName evidence="1">Uncharacterized protein</fullName>
    </submittedName>
</protein>
<keyword evidence="2" id="KW-1185">Reference proteome</keyword>
<dbReference type="InterPro" id="IPR036397">
    <property type="entry name" value="RNaseH_sf"/>
</dbReference>
<proteinExistence type="predicted"/>
<comment type="caution">
    <text evidence="1">The sequence shown here is derived from an EMBL/GenBank/DDBJ whole genome shotgun (WGS) entry which is preliminary data.</text>
</comment>
<name>A0A8T2V7I6_CERRI</name>
<dbReference type="AlphaFoldDB" id="A0A8T2V7I6"/>
<dbReference type="EMBL" id="CM035409">
    <property type="protein sequence ID" value="KAH7440259.1"/>
    <property type="molecule type" value="Genomic_DNA"/>
</dbReference>
<sequence>MLQKMLLDSMDQWEIMLPTGLWVYRTSYKVSVGSTPFKLLYGQEAILPFEFGVPSLRIAVRKGLVPEHSFAYKMDQLRQLDEQRYHSFLLLQEVQSRQKKWHDRNLRTKIFRPGDLVLYFHSKMIGPFRIHAMCGPGSFRLAMLAGEVLLTVINGFKLRAYQIFGG</sequence>
<evidence type="ECO:0000313" key="1">
    <source>
        <dbReference type="EMBL" id="KAH7440259.1"/>
    </source>
</evidence>
<organism evidence="1 2">
    <name type="scientific">Ceratopteris richardii</name>
    <name type="common">Triangle waterfern</name>
    <dbReference type="NCBI Taxonomy" id="49495"/>
    <lineage>
        <taxon>Eukaryota</taxon>
        <taxon>Viridiplantae</taxon>
        <taxon>Streptophyta</taxon>
        <taxon>Embryophyta</taxon>
        <taxon>Tracheophyta</taxon>
        <taxon>Polypodiopsida</taxon>
        <taxon>Polypodiidae</taxon>
        <taxon>Polypodiales</taxon>
        <taxon>Pteridineae</taxon>
        <taxon>Pteridaceae</taxon>
        <taxon>Parkerioideae</taxon>
        <taxon>Ceratopteris</taxon>
    </lineage>
</organism>
<dbReference type="PANTHER" id="PTHR48475">
    <property type="entry name" value="RIBONUCLEASE H"/>
    <property type="match status" value="1"/>
</dbReference>
<evidence type="ECO:0000313" key="2">
    <source>
        <dbReference type="Proteomes" id="UP000825935"/>
    </source>
</evidence>
<dbReference type="PANTHER" id="PTHR48475:SF1">
    <property type="entry name" value="RNASE H TYPE-1 DOMAIN-CONTAINING PROTEIN"/>
    <property type="match status" value="1"/>
</dbReference>
<accession>A0A8T2V7I6</accession>
<dbReference type="OMA" id="FRIHAMC"/>
<reference evidence="1" key="1">
    <citation type="submission" date="2021-08" db="EMBL/GenBank/DDBJ databases">
        <title>WGS assembly of Ceratopteris richardii.</title>
        <authorList>
            <person name="Marchant D.B."/>
            <person name="Chen G."/>
            <person name="Jenkins J."/>
            <person name="Shu S."/>
            <person name="Leebens-Mack J."/>
            <person name="Grimwood J."/>
            <person name="Schmutz J."/>
            <person name="Soltis P."/>
            <person name="Soltis D."/>
            <person name="Chen Z.-H."/>
        </authorList>
    </citation>
    <scope>NUCLEOTIDE SEQUENCE</scope>
    <source>
        <strain evidence="1">Whitten #5841</strain>
        <tissue evidence="1">Leaf</tissue>
    </source>
</reference>
<dbReference type="GO" id="GO:0003676">
    <property type="term" value="F:nucleic acid binding"/>
    <property type="evidence" value="ECO:0007669"/>
    <property type="project" value="InterPro"/>
</dbReference>
<gene>
    <name evidence="1" type="ORF">KP509_04G098600</name>
</gene>